<dbReference type="Gene3D" id="1.10.10.10">
    <property type="entry name" value="Winged helix-like DNA-binding domain superfamily/Winged helix DNA-binding domain"/>
    <property type="match status" value="1"/>
</dbReference>
<reference evidence="7 8" key="1">
    <citation type="submission" date="2014-02" db="EMBL/GenBank/DDBJ databases">
        <title>The genome sequence of Colletotrichum simmondsii CBS122122.</title>
        <authorList>
            <person name="Baroncelli R."/>
            <person name="Thon M.R."/>
        </authorList>
    </citation>
    <scope>NUCLEOTIDE SEQUENCE [LARGE SCALE GENOMIC DNA]</scope>
    <source>
        <strain evidence="7 8">CBS122122</strain>
    </source>
</reference>
<dbReference type="InterPro" id="IPR036388">
    <property type="entry name" value="WH-like_DNA-bd_sf"/>
</dbReference>
<keyword evidence="1" id="KW-0489">Methyltransferase</keyword>
<feature type="domain" description="O-methyltransferase dimerisation" evidence="6">
    <location>
        <begin position="87"/>
        <end position="155"/>
    </location>
</feature>
<evidence type="ECO:0000259" key="6">
    <source>
        <dbReference type="Pfam" id="PF08100"/>
    </source>
</evidence>
<keyword evidence="3" id="KW-0949">S-adenosyl-L-methionine</keyword>
<comment type="caution">
    <text evidence="7">The sequence shown here is derived from an EMBL/GenBank/DDBJ whole genome shotgun (WGS) entry which is preliminary data.</text>
</comment>
<dbReference type="Proteomes" id="UP000070328">
    <property type="component" value="Unassembled WGS sequence"/>
</dbReference>
<evidence type="ECO:0000259" key="5">
    <source>
        <dbReference type="Pfam" id="PF00891"/>
    </source>
</evidence>
<dbReference type="PROSITE" id="PS51683">
    <property type="entry name" value="SAM_OMT_II"/>
    <property type="match status" value="1"/>
</dbReference>
<proteinExistence type="predicted"/>
<dbReference type="PANTHER" id="PTHR43712:SF2">
    <property type="entry name" value="O-METHYLTRANSFERASE CICE"/>
    <property type="match status" value="1"/>
</dbReference>
<evidence type="ECO:0000313" key="8">
    <source>
        <dbReference type="Proteomes" id="UP000070328"/>
    </source>
</evidence>
<feature type="domain" description="O-methyltransferase C-terminal" evidence="5">
    <location>
        <begin position="255"/>
        <end position="424"/>
    </location>
</feature>
<dbReference type="SUPFAM" id="SSF53335">
    <property type="entry name" value="S-adenosyl-L-methionine-dependent methyltransferases"/>
    <property type="match status" value="1"/>
</dbReference>
<evidence type="ECO:0000256" key="1">
    <source>
        <dbReference type="ARBA" id="ARBA00022603"/>
    </source>
</evidence>
<dbReference type="GO" id="GO:0008171">
    <property type="term" value="F:O-methyltransferase activity"/>
    <property type="evidence" value="ECO:0007669"/>
    <property type="project" value="InterPro"/>
</dbReference>
<keyword evidence="2" id="KW-0808">Transferase</keyword>
<dbReference type="InterPro" id="IPR016461">
    <property type="entry name" value="COMT-like"/>
</dbReference>
<evidence type="ECO:0000313" key="7">
    <source>
        <dbReference type="EMBL" id="KXH27814.1"/>
    </source>
</evidence>
<dbReference type="PANTHER" id="PTHR43712">
    <property type="entry name" value="PUTATIVE (AFU_ORTHOLOGUE AFUA_4G14580)-RELATED"/>
    <property type="match status" value="1"/>
</dbReference>
<gene>
    <name evidence="7" type="ORF">CSIM01_06733</name>
</gene>
<dbReference type="InterPro" id="IPR012967">
    <property type="entry name" value="COMT_dimerisation"/>
</dbReference>
<name>A0A135RVX6_9PEZI</name>
<dbReference type="GO" id="GO:0032259">
    <property type="term" value="P:methylation"/>
    <property type="evidence" value="ECO:0007669"/>
    <property type="project" value="UniProtKB-KW"/>
</dbReference>
<dbReference type="AlphaFoldDB" id="A0A135RVX6"/>
<evidence type="ECO:0000256" key="2">
    <source>
        <dbReference type="ARBA" id="ARBA00022679"/>
    </source>
</evidence>
<accession>A0A135RVX6</accession>
<keyword evidence="8" id="KW-1185">Reference proteome</keyword>
<dbReference type="Gene3D" id="3.40.50.150">
    <property type="entry name" value="Vaccinia Virus protein VP39"/>
    <property type="match status" value="1"/>
</dbReference>
<dbReference type="EMBL" id="JFBX01000805">
    <property type="protein sequence ID" value="KXH27814.1"/>
    <property type="molecule type" value="Genomic_DNA"/>
</dbReference>
<organism evidence="7 8">
    <name type="scientific">Colletotrichum simmondsii</name>
    <dbReference type="NCBI Taxonomy" id="703756"/>
    <lineage>
        <taxon>Eukaryota</taxon>
        <taxon>Fungi</taxon>
        <taxon>Dikarya</taxon>
        <taxon>Ascomycota</taxon>
        <taxon>Pezizomycotina</taxon>
        <taxon>Sordariomycetes</taxon>
        <taxon>Hypocreomycetidae</taxon>
        <taxon>Glomerellales</taxon>
        <taxon>Glomerellaceae</taxon>
        <taxon>Colletotrichum</taxon>
        <taxon>Colletotrichum acutatum species complex</taxon>
    </lineage>
</organism>
<dbReference type="Pfam" id="PF00891">
    <property type="entry name" value="Methyltransf_2"/>
    <property type="match status" value="1"/>
</dbReference>
<protein>
    <submittedName>
        <fullName evidence="7">Uncharacterized protein</fullName>
    </submittedName>
</protein>
<dbReference type="GO" id="GO:0046983">
    <property type="term" value="F:protein dimerization activity"/>
    <property type="evidence" value="ECO:0007669"/>
    <property type="project" value="InterPro"/>
</dbReference>
<evidence type="ECO:0000256" key="3">
    <source>
        <dbReference type="ARBA" id="ARBA00022691"/>
    </source>
</evidence>
<dbReference type="Pfam" id="PF08100">
    <property type="entry name" value="Dimerisation"/>
    <property type="match status" value="1"/>
</dbReference>
<sequence length="444" mass="49512">MSFLQILLQSLRDNIAVLEHEVQQHNLGIPQIWDLEASTNFDDPEHLISWQAFEAIEKIRVDVRALDAAVTPNHIKLLEMGLQPARTSALNVAVSLGITDAIKDLGGDAKLEDLASRLNVNEQKLGRVLRTLATEYIYQEKRPGVFSNTRHSKTLEKEGSAAQFLSLLADEGLRSSAGLLSHMTDTKTKNSYLATDAPFCSTVAQNGETFFEHIGHAENSGAALKVIKGVVPWLNRTTRPALLNDYPWHENPKARVVDVGCGPGDSGFDIMRNNPGLHWTFQDLQPAIESLKTNLPEDIAQKAAEGKVECVIQDYFEDNAAKGDIWYLRGVLREYDDEDAIKILINIANSMKRTPGSRMVINEIWNSSPFIINNQNTAPSTLTPPQQSRLPDLANLMTWNTLFFFGGKERSVPELESILEKAGLRISRFFQFRTITTMVECSLA</sequence>
<evidence type="ECO:0000256" key="4">
    <source>
        <dbReference type="SAM" id="Coils"/>
    </source>
</evidence>
<dbReference type="OrthoDB" id="1606438at2759"/>
<feature type="coiled-coil region" evidence="4">
    <location>
        <begin position="1"/>
        <end position="28"/>
    </location>
</feature>
<dbReference type="InterPro" id="IPR001077">
    <property type="entry name" value="COMT_C"/>
</dbReference>
<dbReference type="InterPro" id="IPR036390">
    <property type="entry name" value="WH_DNA-bd_sf"/>
</dbReference>
<dbReference type="CDD" id="cd02440">
    <property type="entry name" value="AdoMet_MTases"/>
    <property type="match status" value="1"/>
</dbReference>
<dbReference type="InterPro" id="IPR029063">
    <property type="entry name" value="SAM-dependent_MTases_sf"/>
</dbReference>
<dbReference type="SUPFAM" id="SSF46785">
    <property type="entry name" value="Winged helix' DNA-binding domain"/>
    <property type="match status" value="1"/>
</dbReference>
<keyword evidence="4" id="KW-0175">Coiled coil</keyword>